<keyword evidence="1" id="KW-0472">Membrane</keyword>
<feature type="transmembrane region" description="Helical" evidence="1">
    <location>
        <begin position="31"/>
        <end position="48"/>
    </location>
</feature>
<gene>
    <name evidence="2" type="ORF">PQR62_06545</name>
</gene>
<sequence>MKRIITCILIGVVLYFLLPFITRFIPQYRLVVWSVTAAIVAYLVSALMDRFN</sequence>
<dbReference type="RefSeq" id="WP_408156027.1">
    <property type="nucleotide sequence ID" value="NZ_JAQQFM010000003.1"/>
</dbReference>
<proteinExistence type="predicted"/>
<comment type="caution">
    <text evidence="2">The sequence shown here is derived from an EMBL/GenBank/DDBJ whole genome shotgun (WGS) entry which is preliminary data.</text>
</comment>
<organism evidence="2 3">
    <name type="scientific">Herbaspirillum lusitanum</name>
    <dbReference type="NCBI Taxonomy" id="213312"/>
    <lineage>
        <taxon>Bacteria</taxon>
        <taxon>Pseudomonadati</taxon>
        <taxon>Pseudomonadota</taxon>
        <taxon>Betaproteobacteria</taxon>
        <taxon>Burkholderiales</taxon>
        <taxon>Oxalobacteraceae</taxon>
        <taxon>Herbaspirillum</taxon>
    </lineage>
</organism>
<protein>
    <submittedName>
        <fullName evidence="2">Uncharacterized protein</fullName>
    </submittedName>
</protein>
<dbReference type="Proteomes" id="UP001629246">
    <property type="component" value="Unassembled WGS sequence"/>
</dbReference>
<evidence type="ECO:0000313" key="2">
    <source>
        <dbReference type="EMBL" id="MFL9923912.1"/>
    </source>
</evidence>
<keyword evidence="1" id="KW-1133">Transmembrane helix</keyword>
<keyword evidence="3" id="KW-1185">Reference proteome</keyword>
<evidence type="ECO:0000256" key="1">
    <source>
        <dbReference type="SAM" id="Phobius"/>
    </source>
</evidence>
<dbReference type="EMBL" id="JAQQFM010000003">
    <property type="protein sequence ID" value="MFL9923912.1"/>
    <property type="molecule type" value="Genomic_DNA"/>
</dbReference>
<accession>A0ABW9A8B5</accession>
<evidence type="ECO:0000313" key="3">
    <source>
        <dbReference type="Proteomes" id="UP001629246"/>
    </source>
</evidence>
<feature type="transmembrane region" description="Helical" evidence="1">
    <location>
        <begin position="7"/>
        <end position="25"/>
    </location>
</feature>
<keyword evidence="1" id="KW-0812">Transmembrane</keyword>
<name>A0ABW9A8B5_9BURK</name>
<reference evidence="2 3" key="1">
    <citation type="journal article" date="2024" name="Chem. Sci.">
        <title>Discovery of megapolipeptins by genome mining of a Burkholderiales bacteria collection.</title>
        <authorList>
            <person name="Paulo B.S."/>
            <person name="Recchia M.J.J."/>
            <person name="Lee S."/>
            <person name="Fergusson C.H."/>
            <person name="Romanowski S.B."/>
            <person name="Hernandez A."/>
            <person name="Krull N."/>
            <person name="Liu D.Y."/>
            <person name="Cavanagh H."/>
            <person name="Bos A."/>
            <person name="Gray C.A."/>
            <person name="Murphy B.T."/>
            <person name="Linington R.G."/>
            <person name="Eustaquio A.S."/>
        </authorList>
    </citation>
    <scope>NUCLEOTIDE SEQUENCE [LARGE SCALE GENOMIC DNA]</scope>
    <source>
        <strain evidence="2 3">RL21-008-BIB-A</strain>
    </source>
</reference>